<protein>
    <submittedName>
        <fullName evidence="2">Uncharacterized protein</fullName>
    </submittedName>
</protein>
<reference evidence="2" key="1">
    <citation type="submission" date="2021-07" db="EMBL/GenBank/DDBJ databases">
        <title>Elsinoe batatas strain:CRI-CJ2 Genome sequencing and assembly.</title>
        <authorList>
            <person name="Huang L."/>
        </authorList>
    </citation>
    <scope>NUCLEOTIDE SEQUENCE</scope>
    <source>
        <strain evidence="2">CRI-CJ2</strain>
    </source>
</reference>
<dbReference type="Proteomes" id="UP000809789">
    <property type="component" value="Unassembled WGS sequence"/>
</dbReference>
<dbReference type="EMBL" id="JAESVG020000002">
    <property type="protein sequence ID" value="KAG8630788.1"/>
    <property type="molecule type" value="Genomic_DNA"/>
</dbReference>
<keyword evidence="1" id="KW-0175">Coiled coil</keyword>
<gene>
    <name evidence="2" type="ORF">KVT40_002407</name>
</gene>
<sequence>MSDDQLQNGDFATQHEIHEGFFNMTRRDYVPSYYHSGESTNGTSHEAAIETKPAEWHAVELLHATLDVDFAKQVLDKAVLSLKNNISHIHPKIMEMREVDARKDEMIQELEWEVERLKREMRGLKEEVRSLKRDKEGLEKEREGLKEEMRVKSEYHMEDFDIDIEI</sequence>
<dbReference type="AlphaFoldDB" id="A0A8K0LEL7"/>
<accession>A0A8K0LEL7</accession>
<keyword evidence="3" id="KW-1185">Reference proteome</keyword>
<dbReference type="OrthoDB" id="10309512at2759"/>
<organism evidence="2 3">
    <name type="scientific">Elsinoe batatas</name>
    <dbReference type="NCBI Taxonomy" id="2601811"/>
    <lineage>
        <taxon>Eukaryota</taxon>
        <taxon>Fungi</taxon>
        <taxon>Dikarya</taxon>
        <taxon>Ascomycota</taxon>
        <taxon>Pezizomycotina</taxon>
        <taxon>Dothideomycetes</taxon>
        <taxon>Dothideomycetidae</taxon>
        <taxon>Myriangiales</taxon>
        <taxon>Elsinoaceae</taxon>
        <taxon>Elsinoe</taxon>
    </lineage>
</organism>
<evidence type="ECO:0000256" key="1">
    <source>
        <dbReference type="SAM" id="Coils"/>
    </source>
</evidence>
<comment type="caution">
    <text evidence="2">The sequence shown here is derived from an EMBL/GenBank/DDBJ whole genome shotgun (WGS) entry which is preliminary data.</text>
</comment>
<name>A0A8K0LEL7_9PEZI</name>
<evidence type="ECO:0000313" key="2">
    <source>
        <dbReference type="EMBL" id="KAG8630788.1"/>
    </source>
</evidence>
<feature type="coiled-coil region" evidence="1">
    <location>
        <begin position="100"/>
        <end position="155"/>
    </location>
</feature>
<proteinExistence type="predicted"/>
<evidence type="ECO:0000313" key="3">
    <source>
        <dbReference type="Proteomes" id="UP000809789"/>
    </source>
</evidence>